<feature type="compositionally biased region" description="Basic and acidic residues" evidence="4">
    <location>
        <begin position="550"/>
        <end position="560"/>
    </location>
</feature>
<dbReference type="PANTHER" id="PTHR45639">
    <property type="entry name" value="HSC70CB, ISOFORM G-RELATED"/>
    <property type="match status" value="1"/>
</dbReference>
<feature type="compositionally biased region" description="Acidic residues" evidence="4">
    <location>
        <begin position="562"/>
        <end position="573"/>
    </location>
</feature>
<reference evidence="5" key="1">
    <citation type="submission" date="2021-01" db="EMBL/GenBank/DDBJ databases">
        <authorList>
            <person name="Corre E."/>
            <person name="Pelletier E."/>
            <person name="Niang G."/>
            <person name="Scheremetjew M."/>
            <person name="Finn R."/>
            <person name="Kale V."/>
            <person name="Holt S."/>
            <person name="Cochrane G."/>
            <person name="Meng A."/>
            <person name="Brown T."/>
            <person name="Cohen L."/>
        </authorList>
    </citation>
    <scope>NUCLEOTIDE SEQUENCE</scope>
    <source>
        <strain evidence="5">NIES-381</strain>
    </source>
</reference>
<organism evidence="5">
    <name type="scientific">Eutreptiella gymnastica</name>
    <dbReference type="NCBI Taxonomy" id="73025"/>
    <lineage>
        <taxon>Eukaryota</taxon>
        <taxon>Discoba</taxon>
        <taxon>Euglenozoa</taxon>
        <taxon>Euglenida</taxon>
        <taxon>Spirocuta</taxon>
        <taxon>Euglenophyceae</taxon>
        <taxon>Eutreptiales</taxon>
        <taxon>Eutreptiaceae</taxon>
        <taxon>Eutreptiella</taxon>
    </lineage>
</organism>
<keyword evidence="3" id="KW-0143">Chaperone</keyword>
<proteinExistence type="predicted"/>
<feature type="compositionally biased region" description="Basic residues" evidence="4">
    <location>
        <begin position="773"/>
        <end position="782"/>
    </location>
</feature>
<evidence type="ECO:0000256" key="4">
    <source>
        <dbReference type="SAM" id="MobiDB-lite"/>
    </source>
</evidence>
<gene>
    <name evidence="5" type="ORF">EGYM00392_LOCUS41612</name>
</gene>
<dbReference type="SUPFAM" id="SSF100934">
    <property type="entry name" value="Heat shock protein 70kD (HSP70), C-terminal subdomain"/>
    <property type="match status" value="1"/>
</dbReference>
<dbReference type="GO" id="GO:0140662">
    <property type="term" value="F:ATP-dependent protein folding chaperone"/>
    <property type="evidence" value="ECO:0007669"/>
    <property type="project" value="InterPro"/>
</dbReference>
<dbReference type="Gene3D" id="3.90.640.10">
    <property type="entry name" value="Actin, Chain A, domain 4"/>
    <property type="match status" value="1"/>
</dbReference>
<dbReference type="InterPro" id="IPR013126">
    <property type="entry name" value="Hsp_70_fam"/>
</dbReference>
<dbReference type="FunFam" id="3.90.640.10:FF:000004">
    <property type="entry name" value="Heat shock 70 kDa protein 4"/>
    <property type="match status" value="1"/>
</dbReference>
<dbReference type="Gene3D" id="1.20.1270.10">
    <property type="match status" value="1"/>
</dbReference>
<dbReference type="GO" id="GO:0005524">
    <property type="term" value="F:ATP binding"/>
    <property type="evidence" value="ECO:0007669"/>
    <property type="project" value="UniProtKB-KW"/>
</dbReference>
<feature type="compositionally biased region" description="Basic and acidic residues" evidence="4">
    <location>
        <begin position="595"/>
        <end position="610"/>
    </location>
</feature>
<dbReference type="Gene3D" id="3.30.420.40">
    <property type="match status" value="2"/>
</dbReference>
<evidence type="ECO:0000256" key="1">
    <source>
        <dbReference type="ARBA" id="ARBA00022741"/>
    </source>
</evidence>
<evidence type="ECO:0000256" key="2">
    <source>
        <dbReference type="ARBA" id="ARBA00022840"/>
    </source>
</evidence>
<keyword evidence="1" id="KW-0547">Nucleotide-binding</keyword>
<feature type="compositionally biased region" description="Acidic residues" evidence="4">
    <location>
        <begin position="531"/>
        <end position="546"/>
    </location>
</feature>
<protein>
    <recommendedName>
        <fullName evidence="6">Heat shock protein 70</fullName>
    </recommendedName>
</protein>
<feature type="compositionally biased region" description="Basic residues" evidence="4">
    <location>
        <begin position="746"/>
        <end position="756"/>
    </location>
</feature>
<name>A0A7S1J2M0_9EUGL</name>
<evidence type="ECO:0000256" key="3">
    <source>
        <dbReference type="ARBA" id="ARBA00023186"/>
    </source>
</evidence>
<evidence type="ECO:0008006" key="6">
    <source>
        <dbReference type="Google" id="ProtNLM"/>
    </source>
</evidence>
<dbReference type="InterPro" id="IPR043129">
    <property type="entry name" value="ATPase_NBD"/>
</dbReference>
<feature type="region of interest" description="Disordered" evidence="4">
    <location>
        <begin position="510"/>
        <end position="614"/>
    </location>
</feature>
<dbReference type="EMBL" id="HBGA01111878">
    <property type="protein sequence ID" value="CAD9030472.1"/>
    <property type="molecule type" value="Transcribed_RNA"/>
</dbReference>
<dbReference type="Gene3D" id="3.30.30.30">
    <property type="match status" value="1"/>
</dbReference>
<keyword evidence="2" id="KW-0067">ATP-binding</keyword>
<sequence length="804" mass="89295">MSVVKHGAASAVDIVLNEQTKRKTITYLGFRGDERYFGEDANQLHTRFPVSMITYLTHWAGVKYDDAQKSQEQLMFRFNFVRTERDTVEVQVTKDTKYTAEELLAMLLTYVKSLTESFAEMPITDCVIAIPATYTLRQRQALEDAADIAGLKIYSFMHHSVAAALQYGISRRGFSELTNVVVFDMGAAKTEVGVFTFHPKDVNASKDNLGHMEVRSIKNDLNGGRHFDAMIARQIAAEFKEKSGTDVLTLTDSDALKAVAKLMRTSERVKEVLSANQAAPAPVEGIYAERDFNTVIKRDQFLELVQPLVDRAMETVRAAVADAGLTPEDIHVCELMGGGSRVPVVQERLTEYFGKPLSKTLNTDEAIALGTAFQAAKQSGLFRVKTFTIGERTQNNITFQLSATEAVPSPAMRPLFVAKESENSKIVTTYRQQDYNITMYQQSADGSYEAIDIFEMSDVNALYEKRGLFKDDVHPNSTTSVEARFSLANSGLITCNGATARFNNVVNTTKKVKRKEAPKADGAATPAADVPEGEEAAEEATEEESASEGSKAEPEVKADTDGVAEEVTEETTEEGAAKADSDADSPPADGDAATEDPKVKAEAEATPKEEDLYETVNTTQTLKHKDTVTVVVHHVLTPLPLTLEQVAAAKTTLWKLKEKDDHKRRISEAKNNLETSIYNTKYDKFFDLEELKPFYNASEEEAIRAQLTAVEEWLEEDGYDASAEDYTAKLKSITDLTDPVIAKFEKSKKKKATKKKVKDDDDNDDEDSDKKDKKDKKKKKKKVEKDDDDSDDKKQETNDANDEL</sequence>
<accession>A0A7S1J2M0</accession>
<dbReference type="PANTHER" id="PTHR45639:SF3">
    <property type="entry name" value="HYPOXIA UP-REGULATED PROTEIN 1"/>
    <property type="match status" value="1"/>
</dbReference>
<dbReference type="AlphaFoldDB" id="A0A7S1J2M0"/>
<dbReference type="InterPro" id="IPR029048">
    <property type="entry name" value="HSP70_C_sf"/>
</dbReference>
<dbReference type="PRINTS" id="PR00301">
    <property type="entry name" value="HEATSHOCK70"/>
</dbReference>
<dbReference type="CDD" id="cd10230">
    <property type="entry name" value="ASKHA_NBD_HSP70_HYOU1"/>
    <property type="match status" value="1"/>
</dbReference>
<dbReference type="GO" id="GO:0034663">
    <property type="term" value="C:endoplasmic reticulum chaperone complex"/>
    <property type="evidence" value="ECO:0007669"/>
    <property type="project" value="TreeGrafter"/>
</dbReference>
<feature type="region of interest" description="Disordered" evidence="4">
    <location>
        <begin position="746"/>
        <end position="804"/>
    </location>
</feature>
<dbReference type="Pfam" id="PF00012">
    <property type="entry name" value="HSP70"/>
    <property type="match status" value="1"/>
</dbReference>
<dbReference type="GO" id="GO:0030968">
    <property type="term" value="P:endoplasmic reticulum unfolded protein response"/>
    <property type="evidence" value="ECO:0007669"/>
    <property type="project" value="TreeGrafter"/>
</dbReference>
<dbReference type="SUPFAM" id="SSF53067">
    <property type="entry name" value="Actin-like ATPase domain"/>
    <property type="match status" value="2"/>
</dbReference>
<evidence type="ECO:0000313" key="5">
    <source>
        <dbReference type="EMBL" id="CAD9030472.1"/>
    </source>
</evidence>
<feature type="compositionally biased region" description="Low complexity" evidence="4">
    <location>
        <begin position="520"/>
        <end position="530"/>
    </location>
</feature>